<sequence length="241" mass="27536">MVSEPKWTRDELILACDLVVENGWRQIREHDPRAKTLSDLLRSLRIHPAEKRGPRFRSLGSVSRKTADLVTIHPDYSRDTTRGSKLDREVLADFLATPLEMHMAAIAIQEGVATGELTSELSREAWDIAFVGDVGAKEGGLLATRHLRRERDRKLRSRKIADFLDSHDRVRCQLCAFDFEEVYGSHGHGFIECHHIVPLHASGETTTQLADLILLCSNCHSMIHYRKKWLEPAELRELLER</sequence>
<evidence type="ECO:0000313" key="2">
    <source>
        <dbReference type="EMBL" id="MEV0710840.1"/>
    </source>
</evidence>
<gene>
    <name evidence="2" type="ORF">AB0I48_25060</name>
</gene>
<feature type="domain" description="HNH" evidence="1">
    <location>
        <begin position="172"/>
        <end position="225"/>
    </location>
</feature>
<keyword evidence="3" id="KW-1185">Reference proteome</keyword>
<keyword evidence="2" id="KW-0378">Hydrolase</keyword>
<accession>A0ABV3G054</accession>
<keyword evidence="2" id="KW-0255">Endonuclease</keyword>
<reference evidence="2 3" key="1">
    <citation type="submission" date="2024-06" db="EMBL/GenBank/DDBJ databases">
        <title>The Natural Products Discovery Center: Release of the First 8490 Sequenced Strains for Exploring Actinobacteria Biosynthetic Diversity.</title>
        <authorList>
            <person name="Kalkreuter E."/>
            <person name="Kautsar S.A."/>
            <person name="Yang D."/>
            <person name="Bader C.D."/>
            <person name="Teijaro C.N."/>
            <person name="Fluegel L."/>
            <person name="Davis C.M."/>
            <person name="Simpson J.R."/>
            <person name="Lauterbach L."/>
            <person name="Steele A.D."/>
            <person name="Gui C."/>
            <person name="Meng S."/>
            <person name="Li G."/>
            <person name="Viehrig K."/>
            <person name="Ye F."/>
            <person name="Su P."/>
            <person name="Kiefer A.F."/>
            <person name="Nichols A."/>
            <person name="Cepeda A.J."/>
            <person name="Yan W."/>
            <person name="Fan B."/>
            <person name="Jiang Y."/>
            <person name="Adhikari A."/>
            <person name="Zheng C.-J."/>
            <person name="Schuster L."/>
            <person name="Cowan T.M."/>
            <person name="Smanski M.J."/>
            <person name="Chevrette M.G."/>
            <person name="De Carvalho L.P.S."/>
            <person name="Shen B."/>
        </authorList>
    </citation>
    <scope>NUCLEOTIDE SEQUENCE [LARGE SCALE GENOMIC DNA]</scope>
    <source>
        <strain evidence="2 3">NPDC050403</strain>
    </source>
</reference>
<dbReference type="CDD" id="cd00085">
    <property type="entry name" value="HNHc"/>
    <property type="match status" value="1"/>
</dbReference>
<dbReference type="InterPro" id="IPR002711">
    <property type="entry name" value="HNH"/>
</dbReference>
<proteinExistence type="predicted"/>
<dbReference type="GO" id="GO:0004519">
    <property type="term" value="F:endonuclease activity"/>
    <property type="evidence" value="ECO:0007669"/>
    <property type="project" value="UniProtKB-KW"/>
</dbReference>
<dbReference type="InterPro" id="IPR003615">
    <property type="entry name" value="HNH_nuc"/>
</dbReference>
<name>A0ABV3G054_9NOCA</name>
<evidence type="ECO:0000259" key="1">
    <source>
        <dbReference type="Pfam" id="PF01844"/>
    </source>
</evidence>
<dbReference type="Pfam" id="PF01844">
    <property type="entry name" value="HNH"/>
    <property type="match status" value="1"/>
</dbReference>
<comment type="caution">
    <text evidence="2">The sequence shown here is derived from an EMBL/GenBank/DDBJ whole genome shotgun (WGS) entry which is preliminary data.</text>
</comment>
<dbReference type="RefSeq" id="WP_357786918.1">
    <property type="nucleotide sequence ID" value="NZ_JBFAKC010000012.1"/>
</dbReference>
<protein>
    <submittedName>
        <fullName evidence="2">HNH endonuclease</fullName>
    </submittedName>
</protein>
<keyword evidence="2" id="KW-0540">Nuclease</keyword>
<organism evidence="2 3">
    <name type="scientific">Nocardia aurea</name>
    <dbReference type="NCBI Taxonomy" id="2144174"/>
    <lineage>
        <taxon>Bacteria</taxon>
        <taxon>Bacillati</taxon>
        <taxon>Actinomycetota</taxon>
        <taxon>Actinomycetes</taxon>
        <taxon>Mycobacteriales</taxon>
        <taxon>Nocardiaceae</taxon>
        <taxon>Nocardia</taxon>
    </lineage>
</organism>
<dbReference type="EMBL" id="JBFAKC010000012">
    <property type="protein sequence ID" value="MEV0710840.1"/>
    <property type="molecule type" value="Genomic_DNA"/>
</dbReference>
<evidence type="ECO:0000313" key="3">
    <source>
        <dbReference type="Proteomes" id="UP001551695"/>
    </source>
</evidence>
<dbReference type="Gene3D" id="1.10.30.50">
    <property type="match status" value="1"/>
</dbReference>
<dbReference type="Proteomes" id="UP001551695">
    <property type="component" value="Unassembled WGS sequence"/>
</dbReference>